<reference evidence="1" key="1">
    <citation type="submission" date="2019-06" db="EMBL/GenBank/DDBJ databases">
        <authorList>
            <person name="Zheng W."/>
        </authorList>
    </citation>
    <scope>NUCLEOTIDE SEQUENCE</scope>
    <source>
        <strain evidence="1">QDHG01</strain>
    </source>
</reference>
<keyword evidence="2" id="KW-1185">Reference proteome</keyword>
<protein>
    <submittedName>
        <fullName evidence="1">Uncharacterized protein</fullName>
    </submittedName>
</protein>
<dbReference type="AlphaFoldDB" id="A0A8J8TA31"/>
<dbReference type="EMBL" id="RRYP01000777">
    <property type="protein sequence ID" value="TNV86868.1"/>
    <property type="molecule type" value="Genomic_DNA"/>
</dbReference>
<dbReference type="Proteomes" id="UP000785679">
    <property type="component" value="Unassembled WGS sequence"/>
</dbReference>
<name>A0A8J8TA31_HALGN</name>
<sequence>MSQQLDRLMKISKNQVILNSQMITQLQMRVRLKIPYQKKNKKSIKSILLASNLTLILLEYLFKHCRQLKECYLQIKNQINRSQKPFLHKCKMLKAKLCTSM</sequence>
<gene>
    <name evidence="1" type="ORF">FGO68_gene17617</name>
</gene>
<accession>A0A8J8TA31</accession>
<evidence type="ECO:0000313" key="2">
    <source>
        <dbReference type="Proteomes" id="UP000785679"/>
    </source>
</evidence>
<evidence type="ECO:0000313" key="1">
    <source>
        <dbReference type="EMBL" id="TNV86868.1"/>
    </source>
</evidence>
<organism evidence="1 2">
    <name type="scientific">Halteria grandinella</name>
    <dbReference type="NCBI Taxonomy" id="5974"/>
    <lineage>
        <taxon>Eukaryota</taxon>
        <taxon>Sar</taxon>
        <taxon>Alveolata</taxon>
        <taxon>Ciliophora</taxon>
        <taxon>Intramacronucleata</taxon>
        <taxon>Spirotrichea</taxon>
        <taxon>Stichotrichia</taxon>
        <taxon>Sporadotrichida</taxon>
        <taxon>Halteriidae</taxon>
        <taxon>Halteria</taxon>
    </lineage>
</organism>
<comment type="caution">
    <text evidence="1">The sequence shown here is derived from an EMBL/GenBank/DDBJ whole genome shotgun (WGS) entry which is preliminary data.</text>
</comment>
<proteinExistence type="predicted"/>